<keyword evidence="1" id="KW-0812">Transmembrane</keyword>
<keyword evidence="1" id="KW-0472">Membrane</keyword>
<protein>
    <submittedName>
        <fullName evidence="2">Uncharacterized protein</fullName>
    </submittedName>
</protein>
<evidence type="ECO:0000313" key="2">
    <source>
        <dbReference type="EMBL" id="KTD39767.1"/>
    </source>
</evidence>
<dbReference type="Gene3D" id="1.25.40.10">
    <property type="entry name" value="Tetratricopeptide repeat domain"/>
    <property type="match status" value="2"/>
</dbReference>
<dbReference type="Proteomes" id="UP000054858">
    <property type="component" value="Unassembled WGS sequence"/>
</dbReference>
<dbReference type="AlphaFoldDB" id="A0A0W0X5B3"/>
<dbReference type="EMBL" id="LNYP01000013">
    <property type="protein sequence ID" value="KTD39767.1"/>
    <property type="molecule type" value="Genomic_DNA"/>
</dbReference>
<dbReference type="InterPro" id="IPR011990">
    <property type="entry name" value="TPR-like_helical_dom_sf"/>
</dbReference>
<keyword evidence="1" id="KW-1133">Transmembrane helix</keyword>
<dbReference type="RefSeq" id="WP_025385548.1">
    <property type="nucleotide sequence ID" value="NZ_LCUA01000036.1"/>
</dbReference>
<reference evidence="2 3" key="1">
    <citation type="submission" date="2015-11" db="EMBL/GenBank/DDBJ databases">
        <title>Genomic analysis of 38 Legionella species identifies large and diverse effector repertoires.</title>
        <authorList>
            <person name="Burstein D."/>
            <person name="Amaro F."/>
            <person name="Zusman T."/>
            <person name="Lifshitz Z."/>
            <person name="Cohen O."/>
            <person name="Gilbert J.A."/>
            <person name="Pupko T."/>
            <person name="Shuman H.A."/>
            <person name="Segal G."/>
        </authorList>
    </citation>
    <scope>NUCLEOTIDE SEQUENCE [LARGE SCALE GENOMIC DNA]</scope>
    <source>
        <strain evidence="2 3">Oak Ridge-10</strain>
    </source>
</reference>
<accession>A0A0W0X5B3</accession>
<organism evidence="2 3">
    <name type="scientific">Legionella oakridgensis</name>
    <dbReference type="NCBI Taxonomy" id="29423"/>
    <lineage>
        <taxon>Bacteria</taxon>
        <taxon>Pseudomonadati</taxon>
        <taxon>Pseudomonadota</taxon>
        <taxon>Gammaproteobacteria</taxon>
        <taxon>Legionellales</taxon>
        <taxon>Legionellaceae</taxon>
        <taxon>Legionella</taxon>
    </lineage>
</organism>
<sequence length="576" mass="66715">MLRKWVIILIGVLLLIMATLFYFAMKQAKKLHRDPIVLMNKYYRLKQSNPEAAKNALLIVLNQDNNYLPAHKEFSQWLLNGDNVQQALHSLERIDNLLPDNDDVYALQLGYLYYLNGDWEKSTRLYVRMMEHVKGTVKLQAQQALNAMASYLPFYQDYAFVEDVPALYASAEWFIKGSVIDCCTEPTVFFANLKTIPHESKNNIEPAKEANVLLNDDRFKKKDIAVSSRFLKHAIDKQPDNIQTLKEAGYAAIRKGKKIKAIHYFTQAYNESNEPSLAMQLAYLYDQINNKPAAYQYFKLASRSLDKNLSFQAENALTILGGQQTKVLPSPYFSEIYFNPFTQSRFGLTVRPFVFRIGIEQHDLMQSRTYLFFRRTDDNRSKNLGEISQIYEDNVQIMGIGGQVTPFRGLPIVGFVETGAAYDLVYRDRNRWRGDLRGGFMYYQEYGARPAYFDKLQISFCYYSDWYADVTYFSRYKNDVIGLIRTHQGIHLLQYHSSLLNLYMTGRVIADTRREFFNNLAEVGPGIAFVPSNRFNLQLRFEHIKGAYLPVGGASINPYGKYYSNNLVQLHFYVTM</sequence>
<proteinExistence type="predicted"/>
<evidence type="ECO:0000313" key="3">
    <source>
        <dbReference type="Proteomes" id="UP000054858"/>
    </source>
</evidence>
<name>A0A0W0X5B3_9GAMM</name>
<gene>
    <name evidence="2" type="ORF">Loak_0874</name>
</gene>
<evidence type="ECO:0000256" key="1">
    <source>
        <dbReference type="SAM" id="Phobius"/>
    </source>
</evidence>
<dbReference type="SUPFAM" id="SSF48452">
    <property type="entry name" value="TPR-like"/>
    <property type="match status" value="2"/>
</dbReference>
<dbReference type="PATRIC" id="fig|29423.5.peg.914"/>
<comment type="caution">
    <text evidence="2">The sequence shown here is derived from an EMBL/GenBank/DDBJ whole genome shotgun (WGS) entry which is preliminary data.</text>
</comment>
<feature type="transmembrane region" description="Helical" evidence="1">
    <location>
        <begin position="6"/>
        <end position="25"/>
    </location>
</feature>